<sequence length="255" mass="25777">MGIVAVSGAAGGMGRALRAVLEASGERVVGIDLHGAEIIADLATPAGRATAIAEVGRHCGGRLDGLVCAAGLGGTVRPASRTVAVNYFGAVALLDGLFPLLKAAPHPAALAISSVAATSGPWQDHPLEQTCLSGDEDAAQAMAEASRTPNAAYGCSKRALAVYVRRLAKAWGQAGVRLNAIAPGPTDTALHPAAVDDEVPGPAAHTFVPPLGYTAAAEEIAQTIAFLLSTRSSFIHGSVLFVDGGCDAALRPDRF</sequence>
<proteinExistence type="inferred from homology"/>
<dbReference type="OrthoDB" id="9786435at2"/>
<evidence type="ECO:0000313" key="3">
    <source>
        <dbReference type="EMBL" id="VVE52331.1"/>
    </source>
</evidence>
<reference evidence="3 4" key="1">
    <citation type="submission" date="2019-08" db="EMBL/GenBank/DDBJ databases">
        <authorList>
            <person name="Peeters C."/>
        </authorList>
    </citation>
    <scope>NUCLEOTIDE SEQUENCE [LARGE SCALE GENOMIC DNA]</scope>
    <source>
        <strain evidence="3 4">LMG 30175</strain>
    </source>
</reference>
<dbReference type="Gene3D" id="3.40.50.720">
    <property type="entry name" value="NAD(P)-binding Rossmann-like Domain"/>
    <property type="match status" value="1"/>
</dbReference>
<keyword evidence="4" id="KW-1185">Reference proteome</keyword>
<dbReference type="PANTHER" id="PTHR43008:SF4">
    <property type="entry name" value="CHAIN DEHYDROGENASE, PUTATIVE (AFU_ORTHOLOGUE AFUA_4G08710)-RELATED"/>
    <property type="match status" value="1"/>
</dbReference>
<comment type="similarity">
    <text evidence="1">Belongs to the short-chain dehydrogenases/reductases (SDR) family.</text>
</comment>
<dbReference type="PANTHER" id="PTHR43008">
    <property type="entry name" value="BENZIL REDUCTASE"/>
    <property type="match status" value="1"/>
</dbReference>
<dbReference type="GO" id="GO:0050664">
    <property type="term" value="F:oxidoreductase activity, acting on NAD(P)H, oxygen as acceptor"/>
    <property type="evidence" value="ECO:0007669"/>
    <property type="project" value="TreeGrafter"/>
</dbReference>
<organism evidence="3 4">
    <name type="scientific">Pandoraea terrae</name>
    <dbReference type="NCBI Taxonomy" id="1537710"/>
    <lineage>
        <taxon>Bacteria</taxon>
        <taxon>Pseudomonadati</taxon>
        <taxon>Pseudomonadota</taxon>
        <taxon>Betaproteobacteria</taxon>
        <taxon>Burkholderiales</taxon>
        <taxon>Burkholderiaceae</taxon>
        <taxon>Pandoraea</taxon>
    </lineage>
</organism>
<dbReference type="RefSeq" id="WP_150699445.1">
    <property type="nucleotide sequence ID" value="NZ_CABPRZ010000027.1"/>
</dbReference>
<dbReference type="Proteomes" id="UP000414233">
    <property type="component" value="Unassembled WGS sequence"/>
</dbReference>
<dbReference type="SUPFAM" id="SSF51735">
    <property type="entry name" value="NAD(P)-binding Rossmann-fold domains"/>
    <property type="match status" value="1"/>
</dbReference>
<protein>
    <submittedName>
        <fullName evidence="3">Short-chain dehydrogenase</fullName>
    </submittedName>
</protein>
<evidence type="ECO:0000313" key="4">
    <source>
        <dbReference type="Proteomes" id="UP000414233"/>
    </source>
</evidence>
<dbReference type="EMBL" id="CABPRZ010000027">
    <property type="protein sequence ID" value="VVE52331.1"/>
    <property type="molecule type" value="Genomic_DNA"/>
</dbReference>
<dbReference type="InterPro" id="IPR036291">
    <property type="entry name" value="NAD(P)-bd_dom_sf"/>
</dbReference>
<accession>A0A5E4YU18</accession>
<keyword evidence="2" id="KW-0560">Oxidoreductase</keyword>
<evidence type="ECO:0000256" key="2">
    <source>
        <dbReference type="ARBA" id="ARBA00023002"/>
    </source>
</evidence>
<dbReference type="InterPro" id="IPR002347">
    <property type="entry name" value="SDR_fam"/>
</dbReference>
<dbReference type="PRINTS" id="PR00081">
    <property type="entry name" value="GDHRDH"/>
</dbReference>
<name>A0A5E4YU18_9BURK</name>
<evidence type="ECO:0000256" key="1">
    <source>
        <dbReference type="ARBA" id="ARBA00006484"/>
    </source>
</evidence>
<dbReference type="Pfam" id="PF13561">
    <property type="entry name" value="adh_short_C2"/>
    <property type="match status" value="1"/>
</dbReference>
<dbReference type="AlphaFoldDB" id="A0A5E4YU18"/>
<gene>
    <name evidence="3" type="ORF">PTE30175_04674</name>
</gene>